<name>A0A154WA13_9PROT</name>
<evidence type="ECO:0000256" key="6">
    <source>
        <dbReference type="SAM" id="Phobius"/>
    </source>
</evidence>
<dbReference type="STRING" id="580166.AUP43_06155"/>
<feature type="transmembrane region" description="Helical" evidence="6">
    <location>
        <begin position="266"/>
        <end position="283"/>
    </location>
</feature>
<dbReference type="PANTHER" id="PTHR21716:SF64">
    <property type="entry name" value="AI-2 TRANSPORT PROTEIN TQSA"/>
    <property type="match status" value="1"/>
</dbReference>
<evidence type="ECO:0008006" key="9">
    <source>
        <dbReference type="Google" id="ProtNLM"/>
    </source>
</evidence>
<feature type="transmembrane region" description="Helical" evidence="6">
    <location>
        <begin position="150"/>
        <end position="168"/>
    </location>
</feature>
<feature type="transmembrane region" description="Helical" evidence="6">
    <location>
        <begin position="303"/>
        <end position="334"/>
    </location>
</feature>
<dbReference type="GO" id="GO:0016020">
    <property type="term" value="C:membrane"/>
    <property type="evidence" value="ECO:0007669"/>
    <property type="project" value="UniProtKB-SubCell"/>
</dbReference>
<dbReference type="Pfam" id="PF01594">
    <property type="entry name" value="AI-2E_transport"/>
    <property type="match status" value="1"/>
</dbReference>
<gene>
    <name evidence="7" type="ORF">AUP43_06155</name>
</gene>
<dbReference type="RefSeq" id="WP_067553852.1">
    <property type="nucleotide sequence ID" value="NZ_LPXN01000090.1"/>
</dbReference>
<comment type="subcellular location">
    <subcellularLocation>
        <location evidence="1">Membrane</location>
        <topology evidence="1">Multi-pass membrane protein</topology>
    </subcellularLocation>
</comment>
<dbReference type="Proteomes" id="UP000076400">
    <property type="component" value="Unassembled WGS sequence"/>
</dbReference>
<evidence type="ECO:0000313" key="7">
    <source>
        <dbReference type="EMBL" id="KZD10303.1"/>
    </source>
</evidence>
<evidence type="ECO:0000256" key="5">
    <source>
        <dbReference type="ARBA" id="ARBA00023136"/>
    </source>
</evidence>
<dbReference type="AlphaFoldDB" id="A0A154WA13"/>
<feature type="transmembrane region" description="Helical" evidence="6">
    <location>
        <begin position="233"/>
        <end position="259"/>
    </location>
</feature>
<organism evidence="7 8">
    <name type="scientific">Oceanibaculum pacificum</name>
    <dbReference type="NCBI Taxonomy" id="580166"/>
    <lineage>
        <taxon>Bacteria</taxon>
        <taxon>Pseudomonadati</taxon>
        <taxon>Pseudomonadota</taxon>
        <taxon>Alphaproteobacteria</taxon>
        <taxon>Rhodospirillales</taxon>
        <taxon>Oceanibaculaceae</taxon>
        <taxon>Oceanibaculum</taxon>
    </lineage>
</organism>
<evidence type="ECO:0000256" key="3">
    <source>
        <dbReference type="ARBA" id="ARBA00022692"/>
    </source>
</evidence>
<feature type="transmembrane region" description="Helical" evidence="6">
    <location>
        <begin position="7"/>
        <end position="40"/>
    </location>
</feature>
<dbReference type="EMBL" id="LPXN01000090">
    <property type="protein sequence ID" value="KZD10303.1"/>
    <property type="molecule type" value="Genomic_DNA"/>
</dbReference>
<evidence type="ECO:0000256" key="2">
    <source>
        <dbReference type="ARBA" id="ARBA00009773"/>
    </source>
</evidence>
<feature type="transmembrane region" description="Helical" evidence="6">
    <location>
        <begin position="60"/>
        <end position="81"/>
    </location>
</feature>
<keyword evidence="4 6" id="KW-1133">Transmembrane helix</keyword>
<evidence type="ECO:0000313" key="8">
    <source>
        <dbReference type="Proteomes" id="UP000076400"/>
    </source>
</evidence>
<keyword evidence="8" id="KW-1185">Reference proteome</keyword>
<proteinExistence type="inferred from homology"/>
<dbReference type="InterPro" id="IPR002549">
    <property type="entry name" value="AI-2E-like"/>
</dbReference>
<comment type="similarity">
    <text evidence="2">Belongs to the autoinducer-2 exporter (AI-2E) (TC 2.A.86) family.</text>
</comment>
<protein>
    <recommendedName>
        <fullName evidence="9">Permease</fullName>
    </recommendedName>
</protein>
<comment type="caution">
    <text evidence="7">The sequence shown here is derived from an EMBL/GenBank/DDBJ whole genome shotgun (WGS) entry which is preliminary data.</text>
</comment>
<dbReference type="PANTHER" id="PTHR21716">
    <property type="entry name" value="TRANSMEMBRANE PROTEIN"/>
    <property type="match status" value="1"/>
</dbReference>
<sequence>MTFRGRIAFWIGGIVLLFLALYVLGNVLLPFVAGMALAYFMDPVVDRMERWGVSRAIGTLLALFLFFIVFLAMLLLLVPLLHSQISILIDRMPGYIDTLSQRLEPILEELRVRFASQGDPDLSKLLSSSGTALSWAASFLGGVISGGAAFANILSLILITPIVAFYLLRDWDKMVAKIDTWLPRAQADTIRRLAREIDETLAGFVRGQALVCLSLGTFYAIGLTLCGLDFGLIIGIFAGLISFVPFVGSIAGGIAAIGLALVQFDSFWQVGAVAGVFILGQAIEGNFLTPKLVGDKVGLHAVWVIFALLAGGALFGFVGVLVAVPAAAVMGVMARFAIEQYLQSSLYDKHQADPGDRL</sequence>
<accession>A0A154WA13</accession>
<reference evidence="7 8" key="1">
    <citation type="submission" date="2015-12" db="EMBL/GenBank/DDBJ databases">
        <title>Genome sequence of Oceanibaculum pacificum MCCC 1A02656.</title>
        <authorList>
            <person name="Lu L."/>
            <person name="Lai Q."/>
            <person name="Shao Z."/>
            <person name="Qian P."/>
        </authorList>
    </citation>
    <scope>NUCLEOTIDE SEQUENCE [LARGE SCALE GENOMIC DNA]</scope>
    <source>
        <strain evidence="7 8">MCCC 1A02656</strain>
    </source>
</reference>
<dbReference type="OrthoDB" id="5792512at2"/>
<evidence type="ECO:0000256" key="4">
    <source>
        <dbReference type="ARBA" id="ARBA00022989"/>
    </source>
</evidence>
<evidence type="ECO:0000256" key="1">
    <source>
        <dbReference type="ARBA" id="ARBA00004141"/>
    </source>
</evidence>
<dbReference type="GO" id="GO:0055085">
    <property type="term" value="P:transmembrane transport"/>
    <property type="evidence" value="ECO:0007669"/>
    <property type="project" value="TreeGrafter"/>
</dbReference>
<keyword evidence="5 6" id="KW-0472">Membrane</keyword>
<keyword evidence="3 6" id="KW-0812">Transmembrane</keyword>